<comment type="caution">
    <text evidence="2">The sequence shown here is derived from an EMBL/GenBank/DDBJ whole genome shotgun (WGS) entry which is preliminary data.</text>
</comment>
<dbReference type="AlphaFoldDB" id="A0A8T2IKH4"/>
<evidence type="ECO:0008006" key="4">
    <source>
        <dbReference type="Google" id="ProtNLM"/>
    </source>
</evidence>
<organism evidence="2 3">
    <name type="scientific">Hymenochirus boettgeri</name>
    <name type="common">Congo dwarf clawed frog</name>
    <dbReference type="NCBI Taxonomy" id="247094"/>
    <lineage>
        <taxon>Eukaryota</taxon>
        <taxon>Metazoa</taxon>
        <taxon>Chordata</taxon>
        <taxon>Craniata</taxon>
        <taxon>Vertebrata</taxon>
        <taxon>Euteleostomi</taxon>
        <taxon>Amphibia</taxon>
        <taxon>Batrachia</taxon>
        <taxon>Anura</taxon>
        <taxon>Pipoidea</taxon>
        <taxon>Pipidae</taxon>
        <taxon>Pipinae</taxon>
        <taxon>Hymenochirus</taxon>
    </lineage>
</organism>
<name>A0A8T2IKH4_9PIPI</name>
<evidence type="ECO:0000313" key="3">
    <source>
        <dbReference type="Proteomes" id="UP000812440"/>
    </source>
</evidence>
<reference evidence="2" key="1">
    <citation type="thesis" date="2020" institute="ProQuest LLC" country="789 East Eisenhower Parkway, Ann Arbor, MI, USA">
        <title>Comparative Genomics and Chromosome Evolution.</title>
        <authorList>
            <person name="Mudd A.B."/>
        </authorList>
    </citation>
    <scope>NUCLEOTIDE SEQUENCE</scope>
    <source>
        <strain evidence="2">Female2</strain>
        <tissue evidence="2">Blood</tissue>
    </source>
</reference>
<evidence type="ECO:0000313" key="2">
    <source>
        <dbReference type="EMBL" id="KAG8433455.1"/>
    </source>
</evidence>
<feature type="signal peptide" evidence="1">
    <location>
        <begin position="1"/>
        <end position="31"/>
    </location>
</feature>
<dbReference type="EMBL" id="JAACNH010000009">
    <property type="protein sequence ID" value="KAG8433455.1"/>
    <property type="molecule type" value="Genomic_DNA"/>
</dbReference>
<accession>A0A8T2IKH4</accession>
<gene>
    <name evidence="2" type="ORF">GDO86_017654</name>
</gene>
<dbReference type="Proteomes" id="UP000812440">
    <property type="component" value="Chromosome 9"/>
</dbReference>
<proteinExistence type="predicted"/>
<keyword evidence="3" id="KW-1185">Reference proteome</keyword>
<protein>
    <recommendedName>
        <fullName evidence="4">Secreted protein</fullName>
    </recommendedName>
</protein>
<keyword evidence="1" id="KW-0732">Signal</keyword>
<sequence>MRMIKMYKLCMICIVLCSNQMLCMLHTDCSAASPALMDGTGITCCNIMYLPEQIGGAQCVIWIVSCPAVNPSPYFMESLYKFNP</sequence>
<evidence type="ECO:0000256" key="1">
    <source>
        <dbReference type="SAM" id="SignalP"/>
    </source>
</evidence>
<feature type="chain" id="PRO_5035878728" description="Secreted protein" evidence="1">
    <location>
        <begin position="32"/>
        <end position="84"/>
    </location>
</feature>